<reference evidence="3" key="1">
    <citation type="submission" date="2020-08" db="EMBL/GenBank/DDBJ databases">
        <title>Genome public.</title>
        <authorList>
            <person name="Liu C."/>
            <person name="Sun Q."/>
        </authorList>
    </citation>
    <scope>NUCLEOTIDE SEQUENCE</scope>
    <source>
        <strain evidence="3">NSJ-15</strain>
    </source>
</reference>
<protein>
    <submittedName>
        <fullName evidence="3">DUF4190 domain-containing protein</fullName>
    </submittedName>
</protein>
<feature type="region of interest" description="Disordered" evidence="1">
    <location>
        <begin position="1"/>
        <end position="50"/>
    </location>
</feature>
<comment type="caution">
    <text evidence="3">The sequence shown here is derived from an EMBL/GenBank/DDBJ whole genome shotgun (WGS) entry which is preliminary data.</text>
</comment>
<evidence type="ECO:0000256" key="2">
    <source>
        <dbReference type="SAM" id="Phobius"/>
    </source>
</evidence>
<dbReference type="AlphaFoldDB" id="A0A8J6PIB2"/>
<sequence length="132" mass="14602">MDPNYNNQNQQNQEQPTPPPQFNQSPQFNQPPQFNQAPYQQSPNPYQPPEQKGMAIASLVLGILSVVCCGWLLGLLGIIFSVQGKKKAPSMKGMCTAGMVLSIIGLVFGLIFTILYATGSITLDSLYWNLYY</sequence>
<dbReference type="Proteomes" id="UP000632659">
    <property type="component" value="Unassembled WGS sequence"/>
</dbReference>
<feature type="compositionally biased region" description="Low complexity" evidence="1">
    <location>
        <begin position="1"/>
        <end position="15"/>
    </location>
</feature>
<dbReference type="RefSeq" id="WP_093989370.1">
    <property type="nucleotide sequence ID" value="NZ_FYDD01000004.1"/>
</dbReference>
<evidence type="ECO:0000313" key="3">
    <source>
        <dbReference type="EMBL" id="MBC8610625.1"/>
    </source>
</evidence>
<keyword evidence="2" id="KW-0472">Membrane</keyword>
<keyword evidence="2" id="KW-1133">Transmembrane helix</keyword>
<feature type="compositionally biased region" description="Low complexity" evidence="1">
    <location>
        <begin position="22"/>
        <end position="44"/>
    </location>
</feature>
<name>A0A8J6PIB2_9FIRM</name>
<organism evidence="3 4">
    <name type="scientific">Massiliimalia timonensis</name>
    <dbReference type="NCBI Taxonomy" id="1987501"/>
    <lineage>
        <taxon>Bacteria</taxon>
        <taxon>Bacillati</taxon>
        <taxon>Bacillota</taxon>
        <taxon>Clostridia</taxon>
        <taxon>Eubacteriales</taxon>
        <taxon>Oscillospiraceae</taxon>
        <taxon>Massiliimalia</taxon>
    </lineage>
</organism>
<accession>A0A8J6PIB2</accession>
<evidence type="ECO:0000256" key="1">
    <source>
        <dbReference type="SAM" id="MobiDB-lite"/>
    </source>
</evidence>
<proteinExistence type="predicted"/>
<gene>
    <name evidence="3" type="ORF">H8702_05745</name>
</gene>
<keyword evidence="4" id="KW-1185">Reference proteome</keyword>
<dbReference type="EMBL" id="JACRTL010000002">
    <property type="protein sequence ID" value="MBC8610625.1"/>
    <property type="molecule type" value="Genomic_DNA"/>
</dbReference>
<evidence type="ECO:0000313" key="4">
    <source>
        <dbReference type="Proteomes" id="UP000632659"/>
    </source>
</evidence>
<feature type="transmembrane region" description="Helical" evidence="2">
    <location>
        <begin position="94"/>
        <end position="117"/>
    </location>
</feature>
<keyword evidence="2" id="KW-0812">Transmembrane</keyword>
<feature type="transmembrane region" description="Helical" evidence="2">
    <location>
        <begin position="55"/>
        <end position="82"/>
    </location>
</feature>